<accession>A0A4Z2GPA9</accession>
<name>A0A4Z2GPA9_9TELE</name>
<feature type="region of interest" description="Disordered" evidence="1">
    <location>
        <begin position="32"/>
        <end position="99"/>
    </location>
</feature>
<dbReference type="AlphaFoldDB" id="A0A4Z2GPA9"/>
<sequence>MKKRRGLHAKCGGQKASEGFRSCWMCRELEEHHEDGRVQPKQQEQRFESPTIGAQPLTANHSDRDSSSLAEHGVTRGGLEEEPFPGNQEKKKASREPDQRLEVCLAAL</sequence>
<dbReference type="EMBL" id="SRLO01000457">
    <property type="protein sequence ID" value="TNN55387.1"/>
    <property type="molecule type" value="Genomic_DNA"/>
</dbReference>
<evidence type="ECO:0000313" key="3">
    <source>
        <dbReference type="Proteomes" id="UP000314294"/>
    </source>
</evidence>
<keyword evidence="3" id="KW-1185">Reference proteome</keyword>
<evidence type="ECO:0000313" key="2">
    <source>
        <dbReference type="EMBL" id="TNN55387.1"/>
    </source>
</evidence>
<protein>
    <submittedName>
        <fullName evidence="2">Uncharacterized protein</fullName>
    </submittedName>
</protein>
<feature type="compositionally biased region" description="Basic and acidic residues" evidence="1">
    <location>
        <begin position="88"/>
        <end position="99"/>
    </location>
</feature>
<reference evidence="2 3" key="1">
    <citation type="submission" date="2019-03" db="EMBL/GenBank/DDBJ databases">
        <title>First draft genome of Liparis tanakae, snailfish: a comprehensive survey of snailfish specific genes.</title>
        <authorList>
            <person name="Kim W."/>
            <person name="Song I."/>
            <person name="Jeong J.-H."/>
            <person name="Kim D."/>
            <person name="Kim S."/>
            <person name="Ryu S."/>
            <person name="Song J.Y."/>
            <person name="Lee S.K."/>
        </authorList>
    </citation>
    <scope>NUCLEOTIDE SEQUENCE [LARGE SCALE GENOMIC DNA]</scope>
    <source>
        <tissue evidence="2">Muscle</tissue>
    </source>
</reference>
<evidence type="ECO:0000256" key="1">
    <source>
        <dbReference type="SAM" id="MobiDB-lite"/>
    </source>
</evidence>
<feature type="compositionally biased region" description="Basic and acidic residues" evidence="1">
    <location>
        <begin position="32"/>
        <end position="47"/>
    </location>
</feature>
<comment type="caution">
    <text evidence="2">The sequence shown here is derived from an EMBL/GenBank/DDBJ whole genome shotgun (WGS) entry which is preliminary data.</text>
</comment>
<dbReference type="Proteomes" id="UP000314294">
    <property type="component" value="Unassembled WGS sequence"/>
</dbReference>
<organism evidence="2 3">
    <name type="scientific">Liparis tanakae</name>
    <name type="common">Tanaka's snailfish</name>
    <dbReference type="NCBI Taxonomy" id="230148"/>
    <lineage>
        <taxon>Eukaryota</taxon>
        <taxon>Metazoa</taxon>
        <taxon>Chordata</taxon>
        <taxon>Craniata</taxon>
        <taxon>Vertebrata</taxon>
        <taxon>Euteleostomi</taxon>
        <taxon>Actinopterygii</taxon>
        <taxon>Neopterygii</taxon>
        <taxon>Teleostei</taxon>
        <taxon>Neoteleostei</taxon>
        <taxon>Acanthomorphata</taxon>
        <taxon>Eupercaria</taxon>
        <taxon>Perciformes</taxon>
        <taxon>Cottioidei</taxon>
        <taxon>Cottales</taxon>
        <taxon>Liparidae</taxon>
        <taxon>Liparis</taxon>
    </lineage>
</organism>
<proteinExistence type="predicted"/>
<gene>
    <name evidence="2" type="ORF">EYF80_034399</name>
</gene>